<accession>A0A192Y9D5</accession>
<dbReference type="RefSeq" id="YP_009291525.1">
    <property type="nucleotide sequence ID" value="NC_031115.1"/>
</dbReference>
<gene>
    <name evidence="1" type="ORF">MP2_gp02</name>
</gene>
<reference evidence="1 2" key="1">
    <citation type="submission" date="2016-04" db="EMBL/GenBank/DDBJ databases">
        <title>Comparative genomics of Morganella phages MP1 and MP2 define new clades among the T4 and T7-like Viruses.</title>
        <authorList>
            <person name="Pinto G."/>
            <person name="Oliveira A."/>
            <person name="Malgorzata L."/>
            <person name="Kropinski A."/>
            <person name="Azeredo J."/>
        </authorList>
    </citation>
    <scope>NUCLEOTIDE SEQUENCE [LARGE SCALE GENOMIC DNA]</scope>
</reference>
<dbReference type="GeneID" id="29068325"/>
<evidence type="ECO:0000313" key="1">
    <source>
        <dbReference type="EMBL" id="ANM46369.1"/>
    </source>
</evidence>
<dbReference type="EMBL" id="KX078568">
    <property type="protein sequence ID" value="ANM46369.1"/>
    <property type="molecule type" value="Genomic_DNA"/>
</dbReference>
<dbReference type="KEGG" id="vg:29068325"/>
<evidence type="ECO:0000313" key="2">
    <source>
        <dbReference type="Proteomes" id="UP000203821"/>
    </source>
</evidence>
<proteinExistence type="predicted"/>
<dbReference type="Proteomes" id="UP000203821">
    <property type="component" value="Genome"/>
</dbReference>
<name>A0A192Y9D5_9CAUD</name>
<keyword evidence="2" id="KW-1185">Reference proteome</keyword>
<organism evidence="1 2">
    <name type="scientific">Morganella phage vB_MmoP_MP2</name>
    <dbReference type="NCBI Taxonomy" id="1852627"/>
    <lineage>
        <taxon>Viruses</taxon>
        <taxon>Duplodnaviria</taxon>
        <taxon>Heunggongvirae</taxon>
        <taxon>Uroviricota</taxon>
        <taxon>Caudoviricetes</taxon>
        <taxon>Autographivirales</taxon>
        <taxon>Autotranscriptaviridae</taxon>
        <taxon>Studiervirinae</taxon>
        <taxon>Minipunavirus</taxon>
        <taxon>Minipunavirus MP2</taxon>
    </lineage>
</organism>
<protein>
    <submittedName>
        <fullName evidence="1">Uncharacterized protein</fullName>
    </submittedName>
</protein>
<sequence>MELASDAEFMFNRTLVEVHQVFKGERWEVTMGDRYIGDIVELRGLYLTPDCGSFTTWSDALKAMCQKEQRKIDWAMATADLN</sequence>